<protein>
    <submittedName>
        <fullName evidence="1">Chromosome partitioning protein ParA</fullName>
    </submittedName>
</protein>
<gene>
    <name evidence="1" type="ORF">N0H69_01550</name>
</gene>
<evidence type="ECO:0000313" key="1">
    <source>
        <dbReference type="EMBL" id="UWM45572.1"/>
    </source>
</evidence>
<accession>A0ABY5UTU8</accession>
<dbReference type="RefSeq" id="WP_050152382.1">
    <property type="nucleotide sequence ID" value="NZ_CP104006.1"/>
</dbReference>
<name>A0ABY5UTU8_9GAMM</name>
<sequence>MNDNNPMQSILGDLQWRYQKLESDLKKLNNFQKDIETLKDRASQDDKAREALLRLNSAFPNGFKQEKAKLMICISQMKLQFKQMETQLKNINSNES</sequence>
<keyword evidence="2" id="KW-1185">Reference proteome</keyword>
<evidence type="ECO:0000313" key="2">
    <source>
        <dbReference type="Proteomes" id="UP001057860"/>
    </source>
</evidence>
<dbReference type="EMBL" id="CP104006">
    <property type="protein sequence ID" value="UWM45572.1"/>
    <property type="molecule type" value="Genomic_DNA"/>
</dbReference>
<reference evidence="1" key="1">
    <citation type="submission" date="2022-08" db="EMBL/GenBank/DDBJ databases">
        <authorList>
            <person name="Bogun A."/>
            <person name="Kislichkina A."/>
            <person name="Solomentsev V."/>
            <person name="Skryabin Y."/>
            <person name="Sizova A."/>
            <person name="Platonov M."/>
            <person name="Dentovskaya S."/>
        </authorList>
    </citation>
    <scope>NUCLEOTIDE SEQUENCE</scope>
    <source>
        <strain evidence="1">SCPM-O-B-7604</strain>
    </source>
</reference>
<organism evidence="1 2">
    <name type="scientific">Yersinia alsatica</name>
    <dbReference type="NCBI Taxonomy" id="2890317"/>
    <lineage>
        <taxon>Bacteria</taxon>
        <taxon>Pseudomonadati</taxon>
        <taxon>Pseudomonadota</taxon>
        <taxon>Gammaproteobacteria</taxon>
        <taxon>Enterobacterales</taxon>
        <taxon>Yersiniaceae</taxon>
        <taxon>Yersinia</taxon>
    </lineage>
</organism>
<dbReference type="GeneID" id="75138643"/>
<dbReference type="Proteomes" id="UP001057860">
    <property type="component" value="Chromosome"/>
</dbReference>
<proteinExistence type="predicted"/>